<evidence type="ECO:0000259" key="5">
    <source>
        <dbReference type="PROSITE" id="PS50104"/>
    </source>
</evidence>
<dbReference type="GO" id="GO:0007165">
    <property type="term" value="P:signal transduction"/>
    <property type="evidence" value="ECO:0007669"/>
    <property type="project" value="InterPro"/>
</dbReference>
<feature type="region of interest" description="Disordered" evidence="4">
    <location>
        <begin position="1376"/>
        <end position="1400"/>
    </location>
</feature>
<evidence type="ECO:0000256" key="4">
    <source>
        <dbReference type="SAM" id="MobiDB-lite"/>
    </source>
</evidence>
<evidence type="ECO:0000313" key="6">
    <source>
        <dbReference type="EMBL" id="KAG6627862.1"/>
    </source>
</evidence>
<name>A0A8T1ND94_CARIL</name>
<accession>A0A8T1ND94</accession>
<dbReference type="InterPro" id="IPR058546">
    <property type="entry name" value="RPS4B/Roq1-like_LRR"/>
</dbReference>
<dbReference type="PANTHER" id="PTHR11017">
    <property type="entry name" value="LEUCINE-RICH REPEAT-CONTAINING PROTEIN"/>
    <property type="match status" value="1"/>
</dbReference>
<reference evidence="6" key="1">
    <citation type="submission" date="2020-12" db="EMBL/GenBank/DDBJ databases">
        <title>WGS assembly of Carya illinoinensis cv. Pawnee.</title>
        <authorList>
            <person name="Platts A."/>
            <person name="Shu S."/>
            <person name="Wright S."/>
            <person name="Barry K."/>
            <person name="Edger P."/>
            <person name="Pires J.C."/>
            <person name="Schmutz J."/>
        </authorList>
    </citation>
    <scope>NUCLEOTIDE SEQUENCE</scope>
    <source>
        <tissue evidence="6">Leaf</tissue>
    </source>
</reference>
<dbReference type="InterPro" id="IPR003593">
    <property type="entry name" value="AAA+_ATPase"/>
</dbReference>
<dbReference type="InterPro" id="IPR000157">
    <property type="entry name" value="TIR_dom"/>
</dbReference>
<evidence type="ECO:0000313" key="7">
    <source>
        <dbReference type="Proteomes" id="UP000811609"/>
    </source>
</evidence>
<proteinExistence type="predicted"/>
<organism evidence="6 7">
    <name type="scientific">Carya illinoinensis</name>
    <name type="common">Pecan</name>
    <dbReference type="NCBI Taxonomy" id="32201"/>
    <lineage>
        <taxon>Eukaryota</taxon>
        <taxon>Viridiplantae</taxon>
        <taxon>Streptophyta</taxon>
        <taxon>Embryophyta</taxon>
        <taxon>Tracheophyta</taxon>
        <taxon>Spermatophyta</taxon>
        <taxon>Magnoliopsida</taxon>
        <taxon>eudicotyledons</taxon>
        <taxon>Gunneridae</taxon>
        <taxon>Pentapetalae</taxon>
        <taxon>rosids</taxon>
        <taxon>fabids</taxon>
        <taxon>Fagales</taxon>
        <taxon>Juglandaceae</taxon>
        <taxon>Carya</taxon>
    </lineage>
</organism>
<keyword evidence="7" id="KW-1185">Reference proteome</keyword>
<dbReference type="Pfam" id="PF01582">
    <property type="entry name" value="TIR"/>
    <property type="match status" value="1"/>
</dbReference>
<gene>
    <name evidence="6" type="ORF">CIPAW_15G159000</name>
</gene>
<dbReference type="InterPro" id="IPR058192">
    <property type="entry name" value="WHD_ROQ1-like"/>
</dbReference>
<feature type="domain" description="TIR" evidence="5">
    <location>
        <begin position="26"/>
        <end position="191"/>
    </location>
</feature>
<keyword evidence="3" id="KW-0520">NAD</keyword>
<keyword evidence="1" id="KW-0677">Repeat</keyword>
<feature type="compositionally biased region" description="Low complexity" evidence="4">
    <location>
        <begin position="11"/>
        <end position="22"/>
    </location>
</feature>
<dbReference type="Pfam" id="PF00931">
    <property type="entry name" value="NB-ARC"/>
    <property type="match status" value="1"/>
</dbReference>
<feature type="compositionally biased region" description="Polar residues" evidence="4">
    <location>
        <begin position="1379"/>
        <end position="1390"/>
    </location>
</feature>
<dbReference type="PROSITE" id="PS50104">
    <property type="entry name" value="TIR"/>
    <property type="match status" value="1"/>
</dbReference>
<dbReference type="SMART" id="SM00382">
    <property type="entry name" value="AAA"/>
    <property type="match status" value="1"/>
</dbReference>
<keyword evidence="2" id="KW-0611">Plant defense</keyword>
<dbReference type="PANTHER" id="PTHR11017:SF570">
    <property type="entry name" value="DISEASE RESISTANCE PROTEIN (TIR-NBS CLASS)-RELATED"/>
    <property type="match status" value="1"/>
</dbReference>
<dbReference type="Pfam" id="PF23282">
    <property type="entry name" value="WHD_ROQ1"/>
    <property type="match status" value="1"/>
</dbReference>
<comment type="caution">
    <text evidence="6">The sequence shown here is derived from an EMBL/GenBank/DDBJ whole genome shotgun (WGS) entry which is preliminary data.</text>
</comment>
<dbReference type="InterPro" id="IPR002182">
    <property type="entry name" value="NB-ARC"/>
</dbReference>
<evidence type="ECO:0000256" key="1">
    <source>
        <dbReference type="ARBA" id="ARBA00022737"/>
    </source>
</evidence>
<dbReference type="EMBL" id="CM031823">
    <property type="protein sequence ID" value="KAG6627862.1"/>
    <property type="molecule type" value="Genomic_DNA"/>
</dbReference>
<sequence length="1400" mass="159705">MTSTIAFPGVLSSPSSSNSPFLTSQSNHDVFLSFRRNDTRNNFTVHIYPALVRNGINTFKDDKELRKGEEISRTLLKAIEESKISIIIFSENYASSTWCLDELLEILRCKESKQQKVLAVYYKVEPSTVRHQNGSFKEAFAKHKEKFDDAKVQRWKTALNQTAGLCGFHLKINEDEYEFIQKIVQEVSTTLSNRFDLHVAEYPVGIQSHVEEINELLCIEENDIRMIGIVGSGGIGKTTIAKAMYNLIAKKFEGHCFLADVRESSKQNQGRLGQLQEKILSNILGNLPRVDDDHQGIKLIRNRLCRKRILLVLDDVDYSDQLEKLCGKCDWFGSGSRIIIITRDEGLLTKHHVHSKYRMKEMDHHEALHLFSQHAFKNDKPNDAFADVIKLALKCAAGLPLALKVIGSNLYGEDIHFWKSELKEYKRIPEQNIYEKFKISYDGLDHRTKKIFLDIACFFKGYEREYVTKILDGCDFNAYAGIKKLIDKCLITIDFKYEDCQYLGMHDLLEDMGKEIVRQESPEEPGKRSRLYFLEDVREVLEKNKGTEQIEGILIDLPWKDRGIRLGPDVFAKMEKLRILKVTTFYDNIFCGGLNSLSNELSVFNWFKCPLKFLPSSFHGEKLIDFNIRGSNIRDLGTRLQSKVIEVHDSVGFLDKLVELDFSECYSLKNLPRSFKLRCLELLALDDCTSLEYFPEIECEMEHLKIVVIESTVIQELPSSITNLTRLNSLCLKSCESLVRLLIKIFQLECLLDVKIICCPNFVNFVEEVGHNRQFTPYAQENVISSSMELLPLQPPESNNLSRTYNFSSRLRTLNLSSSGIVSLPPCIEGFVELLELDLRDCQQLEEILCLPPNIEEVDIRGCSSLKNFLPESNNLSRTYNFSSRLRTLNLSGSGIVSLPPCIEGFVGLLELDLRDCKQLEEILCLSPNIEEVDIRGCSSLKNFLPESNNLSRTYNFSSRLRTLNLSGSGFVSLPPCIEGFVGLLELDLRECKQLEEILCLPPNIEEVDIRGCSNLKNFLPESNNLSRTYNFSSRLRTLNLSGSGIVSLPPCIEGFVGLLELDLRDCKQLEEILRLPPNIKEIDVRGCSSLKNFLPESNNLSRTYNFSSNLRILNLYGSGIVSLPPCIEGFVGLFELNLGFCKQLEEILHLPPNIKEVDATGCVLLERFPHVSTESSFGTPDLKRLRRINLSKCNKVEVNVGNHAPDRLLVQERFQEKDSSTIIYSGSRIPEWFKYCKETTSYSDSIGIEIDHNASMCCGRQIMALVLCLVLGPLLAQDFYSFTVSRNGRQIGNEVIWSGDSMDPHDRVWLQYIVVNSIDHEILPRSYTGGNNNMRFAFESDTRKAILKSGGVHLIYGFIDIIQILKRYREHDLEPDWNPQQKRQSSTTRIMEFEDANDD</sequence>
<feature type="region of interest" description="Disordered" evidence="4">
    <location>
        <begin position="1"/>
        <end position="22"/>
    </location>
</feature>
<dbReference type="InterPro" id="IPR044974">
    <property type="entry name" value="Disease_R_plants"/>
</dbReference>
<dbReference type="GO" id="GO:0043531">
    <property type="term" value="F:ADP binding"/>
    <property type="evidence" value="ECO:0007669"/>
    <property type="project" value="InterPro"/>
</dbReference>
<dbReference type="SMART" id="SM00255">
    <property type="entry name" value="TIR"/>
    <property type="match status" value="1"/>
</dbReference>
<protein>
    <recommendedName>
        <fullName evidence="5">TIR domain-containing protein</fullName>
    </recommendedName>
</protein>
<dbReference type="Pfam" id="PF23286">
    <property type="entry name" value="LRR_13"/>
    <property type="match status" value="1"/>
</dbReference>
<dbReference type="FunFam" id="3.40.50.10140:FF:000007">
    <property type="entry name" value="Disease resistance protein (TIR-NBS-LRR class)"/>
    <property type="match status" value="1"/>
</dbReference>
<dbReference type="Proteomes" id="UP000811609">
    <property type="component" value="Chromosome 15"/>
</dbReference>
<evidence type="ECO:0000256" key="2">
    <source>
        <dbReference type="ARBA" id="ARBA00022821"/>
    </source>
</evidence>
<dbReference type="GO" id="GO:0006952">
    <property type="term" value="P:defense response"/>
    <property type="evidence" value="ECO:0007669"/>
    <property type="project" value="InterPro"/>
</dbReference>
<evidence type="ECO:0000256" key="3">
    <source>
        <dbReference type="ARBA" id="ARBA00023027"/>
    </source>
</evidence>